<protein>
    <submittedName>
        <fullName evidence="1">Uncharacterized protein</fullName>
    </submittedName>
</protein>
<reference evidence="1" key="1">
    <citation type="journal article" date="2020" name="Stud. Mycol.">
        <title>101 Dothideomycetes genomes: a test case for predicting lifestyles and emergence of pathogens.</title>
        <authorList>
            <person name="Haridas S."/>
            <person name="Albert R."/>
            <person name="Binder M."/>
            <person name="Bloem J."/>
            <person name="Labutti K."/>
            <person name="Salamov A."/>
            <person name="Andreopoulos B."/>
            <person name="Baker S."/>
            <person name="Barry K."/>
            <person name="Bills G."/>
            <person name="Bluhm B."/>
            <person name="Cannon C."/>
            <person name="Castanera R."/>
            <person name="Culley D."/>
            <person name="Daum C."/>
            <person name="Ezra D."/>
            <person name="Gonzalez J."/>
            <person name="Henrissat B."/>
            <person name="Kuo A."/>
            <person name="Liang C."/>
            <person name="Lipzen A."/>
            <person name="Lutzoni F."/>
            <person name="Magnuson J."/>
            <person name="Mondo S."/>
            <person name="Nolan M."/>
            <person name="Ohm R."/>
            <person name="Pangilinan J."/>
            <person name="Park H.-J."/>
            <person name="Ramirez L."/>
            <person name="Alfaro M."/>
            <person name="Sun H."/>
            <person name="Tritt A."/>
            <person name="Yoshinaga Y."/>
            <person name="Zwiers L.-H."/>
            <person name="Turgeon B."/>
            <person name="Goodwin S."/>
            <person name="Spatafora J."/>
            <person name="Crous P."/>
            <person name="Grigoriev I."/>
        </authorList>
    </citation>
    <scope>NUCLEOTIDE SEQUENCE</scope>
    <source>
        <strain evidence="1">HMLAC05119</strain>
    </source>
</reference>
<name>A0A6A5Q715_AMPQU</name>
<keyword evidence="2" id="KW-1185">Reference proteome</keyword>
<dbReference type="AlphaFoldDB" id="A0A6A5Q715"/>
<evidence type="ECO:0000313" key="2">
    <source>
        <dbReference type="Proteomes" id="UP000800096"/>
    </source>
</evidence>
<proteinExistence type="predicted"/>
<dbReference type="Proteomes" id="UP000800096">
    <property type="component" value="Unassembled WGS sequence"/>
</dbReference>
<accession>A0A6A5Q715</accession>
<organism evidence="1 2">
    <name type="scientific">Ampelomyces quisqualis</name>
    <name type="common">Powdery mildew agent</name>
    <dbReference type="NCBI Taxonomy" id="50730"/>
    <lineage>
        <taxon>Eukaryota</taxon>
        <taxon>Fungi</taxon>
        <taxon>Dikarya</taxon>
        <taxon>Ascomycota</taxon>
        <taxon>Pezizomycotina</taxon>
        <taxon>Dothideomycetes</taxon>
        <taxon>Pleosporomycetidae</taxon>
        <taxon>Pleosporales</taxon>
        <taxon>Pleosporineae</taxon>
        <taxon>Phaeosphaeriaceae</taxon>
        <taxon>Ampelomyces</taxon>
    </lineage>
</organism>
<sequence length="191" mass="21911">MLHDILLSNQQHKCGLSAYTVVSLLLWPHAHTWIENGCLRYRRSSWRRCCQELLLPQGWMSRSCDMRTVIAAGLSCKSFHELRTVYIVLHHVMKFAAGLMYIAQQHVYCQALAIMALQEQRDETGRLFLLFADTSPISKQHLEAGPISSFLHAERTAHDSAIRPFAAGLVESVRILHTHHHESVEMKLRDE</sequence>
<evidence type="ECO:0000313" key="1">
    <source>
        <dbReference type="EMBL" id="KAF1911282.1"/>
    </source>
</evidence>
<gene>
    <name evidence="1" type="ORF">BDU57DRAFT_98113</name>
</gene>
<dbReference type="EMBL" id="ML979144">
    <property type="protein sequence ID" value="KAF1911282.1"/>
    <property type="molecule type" value="Genomic_DNA"/>
</dbReference>